<keyword evidence="5" id="KW-1185">Reference proteome</keyword>
<feature type="domain" description="N-acetyltransferase" evidence="3">
    <location>
        <begin position="2"/>
        <end position="147"/>
    </location>
</feature>
<dbReference type="InterPro" id="IPR000182">
    <property type="entry name" value="GNAT_dom"/>
</dbReference>
<keyword evidence="1 4" id="KW-0012">Acyltransferase</keyword>
<dbReference type="EMBL" id="JBHLXP010000001">
    <property type="protein sequence ID" value="MFC0047748.1"/>
    <property type="molecule type" value="Genomic_DNA"/>
</dbReference>
<dbReference type="RefSeq" id="WP_377241287.1">
    <property type="nucleotide sequence ID" value="NZ_JBHLXP010000001.1"/>
</dbReference>
<feature type="active site" description="Proton donor" evidence="1">
    <location>
        <position position="115"/>
    </location>
</feature>
<dbReference type="Proteomes" id="UP001589813">
    <property type="component" value="Unassembled WGS sequence"/>
</dbReference>
<proteinExistence type="inferred from homology"/>
<dbReference type="EC" id="2.3.1.266" evidence="1 2"/>
<dbReference type="InterPro" id="IPR043690">
    <property type="entry name" value="RimI"/>
</dbReference>
<dbReference type="Pfam" id="PF00583">
    <property type="entry name" value="Acetyltransf_1"/>
    <property type="match status" value="1"/>
</dbReference>
<comment type="caution">
    <text evidence="1">Lacks conserved residue(s) required for the propagation of feature annotation.</text>
</comment>
<evidence type="ECO:0000313" key="4">
    <source>
        <dbReference type="EMBL" id="MFC0047748.1"/>
    </source>
</evidence>
<accession>A0ABV6BA53</accession>
<protein>
    <recommendedName>
        <fullName evidence="1 2">[Ribosomal protein bS18]-alanine N-acetyltransferase</fullName>
        <ecNumber evidence="1 2">2.3.1.266</ecNumber>
    </recommendedName>
</protein>
<dbReference type="InterPro" id="IPR050276">
    <property type="entry name" value="MshD_Acetyltransferase"/>
</dbReference>
<keyword evidence="1 4" id="KW-0808">Transferase</keyword>
<name>A0ABV6BA53_9GAMM</name>
<dbReference type="NCBIfam" id="TIGR01575">
    <property type="entry name" value="rimI"/>
    <property type="match status" value="1"/>
</dbReference>
<dbReference type="InterPro" id="IPR006464">
    <property type="entry name" value="AcTrfase_RimI/Ard1"/>
</dbReference>
<dbReference type="PROSITE" id="PS51186">
    <property type="entry name" value="GNAT"/>
    <property type="match status" value="1"/>
</dbReference>
<keyword evidence="4" id="KW-0689">Ribosomal protein</keyword>
<dbReference type="InterPro" id="IPR016181">
    <property type="entry name" value="Acyl_CoA_acyltransferase"/>
</dbReference>
<evidence type="ECO:0000313" key="5">
    <source>
        <dbReference type="Proteomes" id="UP001589813"/>
    </source>
</evidence>
<evidence type="ECO:0000259" key="3">
    <source>
        <dbReference type="PROSITE" id="PS51186"/>
    </source>
</evidence>
<feature type="binding site" evidence="1">
    <location>
        <begin position="69"/>
        <end position="71"/>
    </location>
    <ligand>
        <name>acetyl-CoA</name>
        <dbReference type="ChEBI" id="CHEBI:57288"/>
    </ligand>
</feature>
<keyword evidence="4" id="KW-0687">Ribonucleoprotein</keyword>
<dbReference type="GO" id="GO:0008999">
    <property type="term" value="F:protein-N-terminal-alanine acetyltransferase activity"/>
    <property type="evidence" value="ECO:0007669"/>
    <property type="project" value="UniProtKB-EC"/>
</dbReference>
<comment type="caution">
    <text evidence="4">The sequence shown here is derived from an EMBL/GenBank/DDBJ whole genome shotgun (WGS) entry which is preliminary data.</text>
</comment>
<gene>
    <name evidence="1 4" type="primary">rimI</name>
    <name evidence="4" type="ORF">ACFFJP_05570</name>
</gene>
<dbReference type="PANTHER" id="PTHR43617">
    <property type="entry name" value="L-AMINO ACID N-ACETYLTRANSFERASE"/>
    <property type="match status" value="1"/>
</dbReference>
<dbReference type="PANTHER" id="PTHR43617:SF35">
    <property type="entry name" value="[RIBOSOMAL PROTEIN BS18]-ALANINE N-ACETYLTRANSFERASE"/>
    <property type="match status" value="1"/>
</dbReference>
<evidence type="ECO:0000256" key="1">
    <source>
        <dbReference type="HAMAP-Rule" id="MF_02210"/>
    </source>
</evidence>
<comment type="similarity">
    <text evidence="1 2">Belongs to the acetyltransferase family. RimI subfamily.</text>
</comment>
<dbReference type="GO" id="GO:0005840">
    <property type="term" value="C:ribosome"/>
    <property type="evidence" value="ECO:0007669"/>
    <property type="project" value="UniProtKB-KW"/>
</dbReference>
<comment type="subcellular location">
    <subcellularLocation>
        <location evidence="1 2">Cytoplasm</location>
    </subcellularLocation>
</comment>
<comment type="catalytic activity">
    <reaction evidence="1 2">
        <text>N-terminal L-alanyl-[ribosomal protein bS18] + acetyl-CoA = N-terminal N(alpha)-acetyl-L-alanyl-[ribosomal protein bS18] + CoA + H(+)</text>
        <dbReference type="Rhea" id="RHEA:43756"/>
        <dbReference type="Rhea" id="RHEA-COMP:10676"/>
        <dbReference type="Rhea" id="RHEA-COMP:10677"/>
        <dbReference type="ChEBI" id="CHEBI:15378"/>
        <dbReference type="ChEBI" id="CHEBI:57287"/>
        <dbReference type="ChEBI" id="CHEBI:57288"/>
        <dbReference type="ChEBI" id="CHEBI:64718"/>
        <dbReference type="ChEBI" id="CHEBI:83683"/>
        <dbReference type="EC" id="2.3.1.266"/>
    </reaction>
</comment>
<organism evidence="4 5">
    <name type="scientific">Rheinheimera tilapiae</name>
    <dbReference type="NCBI Taxonomy" id="875043"/>
    <lineage>
        <taxon>Bacteria</taxon>
        <taxon>Pseudomonadati</taxon>
        <taxon>Pseudomonadota</taxon>
        <taxon>Gammaproteobacteria</taxon>
        <taxon>Chromatiales</taxon>
        <taxon>Chromatiaceae</taxon>
        <taxon>Rheinheimera</taxon>
    </lineage>
</organism>
<comment type="function">
    <text evidence="1 2">Acetylates the N-terminal alanine of ribosomal protein bS18.</text>
</comment>
<dbReference type="Gene3D" id="3.40.630.30">
    <property type="match status" value="1"/>
</dbReference>
<feature type="active site" description="Proton acceptor" evidence="1">
    <location>
        <position position="103"/>
    </location>
</feature>
<reference evidence="4 5" key="1">
    <citation type="submission" date="2024-09" db="EMBL/GenBank/DDBJ databases">
        <authorList>
            <person name="Sun Q."/>
            <person name="Mori K."/>
        </authorList>
    </citation>
    <scope>NUCLEOTIDE SEQUENCE [LARGE SCALE GENOMIC DNA]</scope>
    <source>
        <strain evidence="4 5">KCTC 23315</strain>
    </source>
</reference>
<dbReference type="CDD" id="cd04301">
    <property type="entry name" value="NAT_SF"/>
    <property type="match status" value="1"/>
</dbReference>
<dbReference type="SUPFAM" id="SSF55729">
    <property type="entry name" value="Acyl-CoA N-acyltransferases (Nat)"/>
    <property type="match status" value="1"/>
</dbReference>
<feature type="binding site" evidence="1">
    <location>
        <position position="108"/>
    </location>
    <ligand>
        <name>acetyl-CoA</name>
        <dbReference type="ChEBI" id="CHEBI:57288"/>
    </ligand>
</feature>
<keyword evidence="1 2" id="KW-0963">Cytoplasm</keyword>
<sequence>MIHIRSATPADIPAMLATEQAATAYPWAESSFLSSFSERYFNAVALLNEQVVGFYIGELVAGEASLFDIAVHPQQQGKAIGKALLSHFLDEAERRQATDCWLEVRASNHKAIALYHQQGFHQVGVRPAYYPAPGGKEDAILMAMSLAMPSL</sequence>
<evidence type="ECO:0000256" key="2">
    <source>
        <dbReference type="RuleBase" id="RU363094"/>
    </source>
</evidence>
<dbReference type="HAMAP" id="MF_02210">
    <property type="entry name" value="RimI"/>
    <property type="match status" value="1"/>
</dbReference>